<dbReference type="VEuPathDB" id="AmoebaDB:EIN_227680"/>
<reference evidence="1 2" key="1">
    <citation type="submission" date="2012-10" db="EMBL/GenBank/DDBJ databases">
        <authorList>
            <person name="Zafar N."/>
            <person name="Inman J."/>
            <person name="Hall N."/>
            <person name="Lorenzi H."/>
            <person name="Caler E."/>
        </authorList>
    </citation>
    <scope>NUCLEOTIDE SEQUENCE [LARGE SCALE GENOMIC DNA]</scope>
    <source>
        <strain evidence="1 2">IP1</strain>
    </source>
</reference>
<dbReference type="KEGG" id="eiv:EIN_227680"/>
<organism evidence="1 2">
    <name type="scientific">Entamoeba invadens IP1</name>
    <dbReference type="NCBI Taxonomy" id="370355"/>
    <lineage>
        <taxon>Eukaryota</taxon>
        <taxon>Amoebozoa</taxon>
        <taxon>Evosea</taxon>
        <taxon>Archamoebae</taxon>
        <taxon>Mastigamoebida</taxon>
        <taxon>Entamoebidae</taxon>
        <taxon>Entamoeba</taxon>
    </lineage>
</organism>
<dbReference type="GeneID" id="14887428"/>
<gene>
    <name evidence="1" type="ORF">EIN_227680</name>
</gene>
<dbReference type="OMA" id="FPHANCI"/>
<dbReference type="AlphaFoldDB" id="A0A0A1U634"/>
<dbReference type="RefSeq" id="XP_004255116.1">
    <property type="nucleotide sequence ID" value="XM_004255068.1"/>
</dbReference>
<dbReference type="SUPFAM" id="SSF52047">
    <property type="entry name" value="RNI-like"/>
    <property type="match status" value="1"/>
</dbReference>
<dbReference type="Proteomes" id="UP000014680">
    <property type="component" value="Unassembled WGS sequence"/>
</dbReference>
<accession>A0A0A1U634</accession>
<dbReference type="EMBL" id="KB206756">
    <property type="protein sequence ID" value="ELP88345.1"/>
    <property type="molecule type" value="Genomic_DNA"/>
</dbReference>
<proteinExistence type="predicted"/>
<dbReference type="OrthoDB" id="26788at2759"/>
<sequence length="563" mass="64257">MAPPRFTLKELGTISEYITDITSIERFVFVSKLCKKTFDTKETTILPQVDTHVMTPIELTVNRTMQLLKVLKYFPSAKCLQCDTDTIRIIPEGVFPHYSQIEINESEEPLLVKEQMLLIKTLAPKITSLSLKIDEDSNDFPDEMDFAEMTQLRYLSVLFSQNEVIDFPQKEEEQQTFCFSKLYELRDVPTLQTLSVSCEQTTAILLAPIFRELQCVVNVILLYSEDDVDKVREVMPNNVIVCCEYDSTMCEYTRRQTVIMEHDGLSAKMETLGEMHLFEELMEDSLTRKLVLYETIPKWMKVVDLTTYTHIQELQIEGKVPVTQVNIPTSVSSLKLLTNGYCITNLQDANLEELRLDGCDVNPNVFATQPLRAMELKGCNIKTTFLLPNTLTRFSITDSDIQVQLNDGLIELEVGNYSKSSSLVLPQSLEVLSIESNVSMLSAVRLKHLDISKMVVNTDLYPTSLTSLRVLMGVGRKQIDLLRFQKLERLSIIVCDMVKRIVLPHSLKYLMVYGCKEIIAFDNMKNGNLSELCVTECNNLRLKIPKSVKRCFVDIPSSACVKY</sequence>
<evidence type="ECO:0000313" key="2">
    <source>
        <dbReference type="Proteomes" id="UP000014680"/>
    </source>
</evidence>
<name>A0A0A1U634_ENTIV</name>
<protein>
    <recommendedName>
        <fullName evidence="3">Leucine-rich repeat containing protein</fullName>
    </recommendedName>
</protein>
<evidence type="ECO:0000313" key="1">
    <source>
        <dbReference type="EMBL" id="ELP88345.1"/>
    </source>
</evidence>
<keyword evidence="2" id="KW-1185">Reference proteome</keyword>
<evidence type="ECO:0008006" key="3">
    <source>
        <dbReference type="Google" id="ProtNLM"/>
    </source>
</evidence>